<evidence type="ECO:0000313" key="3">
    <source>
        <dbReference type="Proteomes" id="UP000696573"/>
    </source>
</evidence>
<dbReference type="InterPro" id="IPR027417">
    <property type="entry name" value="P-loop_NTPase"/>
</dbReference>
<feature type="region of interest" description="Disordered" evidence="1">
    <location>
        <begin position="509"/>
        <end position="600"/>
    </location>
</feature>
<dbReference type="Gene3D" id="3.40.50.300">
    <property type="entry name" value="P-loop containing nucleotide triphosphate hydrolases"/>
    <property type="match status" value="1"/>
</dbReference>
<feature type="compositionally biased region" description="Low complexity" evidence="1">
    <location>
        <begin position="540"/>
        <end position="550"/>
    </location>
</feature>
<dbReference type="EMBL" id="CABFNQ020000698">
    <property type="protein sequence ID" value="CAH0024549.1"/>
    <property type="molecule type" value="Genomic_DNA"/>
</dbReference>
<keyword evidence="3" id="KW-1185">Reference proteome</keyword>
<accession>A0A9N9YPQ7</accession>
<dbReference type="Proteomes" id="UP000696573">
    <property type="component" value="Unassembled WGS sequence"/>
</dbReference>
<feature type="compositionally biased region" description="Polar residues" evidence="1">
    <location>
        <begin position="558"/>
        <end position="572"/>
    </location>
</feature>
<name>A0A9N9YPQ7_9HYPO</name>
<gene>
    <name evidence="2" type="ORF">CRHIZ90672A_00016818</name>
</gene>
<evidence type="ECO:0000256" key="1">
    <source>
        <dbReference type="SAM" id="MobiDB-lite"/>
    </source>
</evidence>
<proteinExistence type="predicted"/>
<sequence>MSIFSYFRQDRANNNVKTSHKAPDIQRFLDYTTSSHLNSQVSASSDKRQCDAFANAPLFSLAAQTAAEELSCRTSNAQLIPQYGLIGTREDVDELTAAPEDQFIMANMNVPWSAFICGSQGAGKSHTLSCLLEACLIQNNPTGTLSHPIAGLVFHFDKFTSDSATQICEAAYLCSAGIPVKVLVAPSNIWNMDSKYRDLPGIAEDRPHPQVAPLYLDDSKLSISTLLKLMAFDSTGSGTPLYMEVVTRIIREISMEGSHFTYGLFKDRLSATKLFQTQETALNMRLQLLDTFLTPELTPHLRKPSAAEQDIWDFQPGTLTIVDLSDPFLSSDDACSLFSICLSIFLEERYNCSRVVALDEAHKFLTQSGAANVLTEDLTSVVRQQRHISTRVFTATQEPTLSSSLINLSNATFVHRFSSPAWFRTLKGHLTGAMGKSDSASPQQESDVFQSITELQTGEALVFCPTAQTRVLREKNTVINQSLGSRFMRVMMRKRVTFDGGVSLVATAKPHATRPSHQIENGRIKMHNPAPRISKKEKTNTPNSNTLPLTQHDRHAQTKNNIPDRSLQARNPQSKRSSSNQVTSSSLSTSQKPDQAKVATNNKVKVKSRKQIISLAQRYADRLAEQKSRDHTTLLNEPERQSHLMTFKTTFEQEPKVCSTSDVKHLFLSVLGDKLGDLNNFKGSYPTVVETK</sequence>
<feature type="compositionally biased region" description="Low complexity" evidence="1">
    <location>
        <begin position="574"/>
        <end position="600"/>
    </location>
</feature>
<comment type="caution">
    <text evidence="2">The sequence shown here is derived from an EMBL/GenBank/DDBJ whole genome shotgun (WGS) entry which is preliminary data.</text>
</comment>
<dbReference type="AlphaFoldDB" id="A0A9N9YPQ7"/>
<organism evidence="2 3">
    <name type="scientific">Clonostachys rhizophaga</name>
    <dbReference type="NCBI Taxonomy" id="160324"/>
    <lineage>
        <taxon>Eukaryota</taxon>
        <taxon>Fungi</taxon>
        <taxon>Dikarya</taxon>
        <taxon>Ascomycota</taxon>
        <taxon>Pezizomycotina</taxon>
        <taxon>Sordariomycetes</taxon>
        <taxon>Hypocreomycetidae</taxon>
        <taxon>Hypocreales</taxon>
        <taxon>Bionectriaceae</taxon>
        <taxon>Clonostachys</taxon>
    </lineage>
</organism>
<reference evidence="2" key="1">
    <citation type="submission" date="2021-10" db="EMBL/GenBank/DDBJ databases">
        <authorList>
            <person name="Piombo E."/>
        </authorList>
    </citation>
    <scope>NUCLEOTIDE SEQUENCE</scope>
</reference>
<evidence type="ECO:0000313" key="2">
    <source>
        <dbReference type="EMBL" id="CAH0024549.1"/>
    </source>
</evidence>
<dbReference type="SUPFAM" id="SSF52540">
    <property type="entry name" value="P-loop containing nucleoside triphosphate hydrolases"/>
    <property type="match status" value="1"/>
</dbReference>
<protein>
    <submittedName>
        <fullName evidence="2">Uncharacterized protein</fullName>
    </submittedName>
</protein>
<dbReference type="OrthoDB" id="2316594at2759"/>